<feature type="transmembrane region" description="Helical" evidence="7">
    <location>
        <begin position="275"/>
        <end position="297"/>
    </location>
</feature>
<feature type="transmembrane region" description="Helical" evidence="7">
    <location>
        <begin position="187"/>
        <end position="209"/>
    </location>
</feature>
<dbReference type="InterPro" id="IPR050638">
    <property type="entry name" value="AA-Vitamin_Transporters"/>
</dbReference>
<feature type="domain" description="EamA" evidence="8">
    <location>
        <begin position="160"/>
        <end position="290"/>
    </location>
</feature>
<keyword evidence="4 7" id="KW-1133">Transmembrane helix</keyword>
<reference evidence="9 10" key="1">
    <citation type="submission" date="2020-02" db="EMBL/GenBank/DDBJ databases">
        <title>Genome sequence of the type strain DSM 27180 of Arthrobacter silviterrae.</title>
        <authorList>
            <person name="Gao J."/>
            <person name="Sun J."/>
        </authorList>
    </citation>
    <scope>NUCLEOTIDE SEQUENCE [LARGE SCALE GENOMIC DNA]</scope>
    <source>
        <strain evidence="9 10">DSM 27180</strain>
    </source>
</reference>
<gene>
    <name evidence="9" type="ORF">G6N77_01210</name>
</gene>
<evidence type="ECO:0000256" key="6">
    <source>
        <dbReference type="SAM" id="MobiDB-lite"/>
    </source>
</evidence>
<feature type="compositionally biased region" description="Polar residues" evidence="6">
    <location>
        <begin position="312"/>
        <end position="323"/>
    </location>
</feature>
<evidence type="ECO:0000313" key="9">
    <source>
        <dbReference type="EMBL" id="NGN82086.1"/>
    </source>
</evidence>
<evidence type="ECO:0000313" key="10">
    <source>
        <dbReference type="Proteomes" id="UP000479226"/>
    </source>
</evidence>
<evidence type="ECO:0000256" key="7">
    <source>
        <dbReference type="SAM" id="Phobius"/>
    </source>
</evidence>
<comment type="similarity">
    <text evidence="2">Belongs to the EamA transporter family.</text>
</comment>
<dbReference type="PANTHER" id="PTHR32322:SF9">
    <property type="entry name" value="AMINO-ACID METABOLITE EFFLUX PUMP-RELATED"/>
    <property type="match status" value="1"/>
</dbReference>
<dbReference type="InterPro" id="IPR000620">
    <property type="entry name" value="EamA_dom"/>
</dbReference>
<feature type="domain" description="EamA" evidence="8">
    <location>
        <begin position="15"/>
        <end position="144"/>
    </location>
</feature>
<protein>
    <submittedName>
        <fullName evidence="9">DMT family transporter</fullName>
    </submittedName>
</protein>
<dbReference type="Pfam" id="PF00892">
    <property type="entry name" value="EamA"/>
    <property type="match status" value="2"/>
</dbReference>
<keyword evidence="3 7" id="KW-0812">Transmembrane</keyword>
<comment type="caution">
    <text evidence="9">The sequence shown here is derived from an EMBL/GenBank/DDBJ whole genome shotgun (WGS) entry which is preliminary data.</text>
</comment>
<feature type="transmembrane region" description="Helical" evidence="7">
    <location>
        <begin position="215"/>
        <end position="237"/>
    </location>
</feature>
<evidence type="ECO:0000256" key="3">
    <source>
        <dbReference type="ARBA" id="ARBA00022692"/>
    </source>
</evidence>
<evidence type="ECO:0000256" key="5">
    <source>
        <dbReference type="ARBA" id="ARBA00023136"/>
    </source>
</evidence>
<evidence type="ECO:0000256" key="4">
    <source>
        <dbReference type="ARBA" id="ARBA00022989"/>
    </source>
</evidence>
<feature type="region of interest" description="Disordered" evidence="6">
    <location>
        <begin position="302"/>
        <end position="323"/>
    </location>
</feature>
<name>A0ABX0D8R8_9MICC</name>
<feature type="transmembrane region" description="Helical" evidence="7">
    <location>
        <begin position="103"/>
        <end position="121"/>
    </location>
</feature>
<organism evidence="9 10">
    <name type="scientific">Arthrobacter silviterrae</name>
    <dbReference type="NCBI Taxonomy" id="2026658"/>
    <lineage>
        <taxon>Bacteria</taxon>
        <taxon>Bacillati</taxon>
        <taxon>Actinomycetota</taxon>
        <taxon>Actinomycetes</taxon>
        <taxon>Micrococcales</taxon>
        <taxon>Micrococcaceae</taxon>
        <taxon>Arthrobacter</taxon>
    </lineage>
</organism>
<evidence type="ECO:0000259" key="8">
    <source>
        <dbReference type="Pfam" id="PF00892"/>
    </source>
</evidence>
<feature type="transmembrane region" description="Helical" evidence="7">
    <location>
        <begin position="39"/>
        <end position="59"/>
    </location>
</feature>
<comment type="subcellular location">
    <subcellularLocation>
        <location evidence="1">Membrane</location>
        <topology evidence="1">Multi-pass membrane protein</topology>
    </subcellularLocation>
</comment>
<feature type="transmembrane region" description="Helical" evidence="7">
    <location>
        <begin position="244"/>
        <end position="269"/>
    </location>
</feature>
<feature type="transmembrane region" description="Helical" evidence="7">
    <location>
        <begin position="71"/>
        <end position="91"/>
    </location>
</feature>
<feature type="transmembrane region" description="Helical" evidence="7">
    <location>
        <begin position="155"/>
        <end position="175"/>
    </location>
</feature>
<sequence>MSNKSFANKWPLAQFVTLAVVWGASFLFIAIGLEGLSPAQVVLGRLGSGAVALAAISLVRRQKLPAEPVVWAHLAVVAVLLCVAPFLLYAWAEQTIGSGLASIYNATTPLMTTLVALVALPQERPSKVRLLGLLAGFLGVLIVLGPWRGAGGGSLAAQAACLAATACYGLGFVYLRRFVSPRGLPSLSLATVQVGLGAVMMLVLTPWIAMAPVHLTPRVVASILILGMAGTGLAYVWNTNLVAAWGAANASTVTYLTPIVGVSLGVAILAEPVSWNQPVGAVVVVAGIAISQGRLAAITRWRRKPAPAQRQPLDQSSSGRTEA</sequence>
<dbReference type="PANTHER" id="PTHR32322">
    <property type="entry name" value="INNER MEMBRANE TRANSPORTER"/>
    <property type="match status" value="1"/>
</dbReference>
<dbReference type="SUPFAM" id="SSF103481">
    <property type="entry name" value="Multidrug resistance efflux transporter EmrE"/>
    <property type="match status" value="2"/>
</dbReference>
<feature type="transmembrane region" description="Helical" evidence="7">
    <location>
        <begin position="128"/>
        <end position="149"/>
    </location>
</feature>
<keyword evidence="10" id="KW-1185">Reference proteome</keyword>
<dbReference type="EMBL" id="JAAKZI010000001">
    <property type="protein sequence ID" value="NGN82086.1"/>
    <property type="molecule type" value="Genomic_DNA"/>
</dbReference>
<feature type="transmembrane region" description="Helical" evidence="7">
    <location>
        <begin position="12"/>
        <end position="33"/>
    </location>
</feature>
<accession>A0ABX0D8R8</accession>
<keyword evidence="5 7" id="KW-0472">Membrane</keyword>
<proteinExistence type="inferred from homology"/>
<dbReference type="RefSeq" id="WP_165180160.1">
    <property type="nucleotide sequence ID" value="NZ_JAAKZI010000001.1"/>
</dbReference>
<dbReference type="InterPro" id="IPR037185">
    <property type="entry name" value="EmrE-like"/>
</dbReference>
<dbReference type="Proteomes" id="UP000479226">
    <property type="component" value="Unassembled WGS sequence"/>
</dbReference>
<evidence type="ECO:0000256" key="2">
    <source>
        <dbReference type="ARBA" id="ARBA00007362"/>
    </source>
</evidence>
<evidence type="ECO:0000256" key="1">
    <source>
        <dbReference type="ARBA" id="ARBA00004141"/>
    </source>
</evidence>